<dbReference type="Proteomes" id="UP000887458">
    <property type="component" value="Unassembled WGS sequence"/>
</dbReference>
<sequence length="63" mass="7243">MNEPFTKVIISEHIISLNDNSLNRKMNFLIQKNKKKKSETKSAYMAQCSSINQSINQKSITLI</sequence>
<dbReference type="EMBL" id="NJHN03000065">
    <property type="protein sequence ID" value="KAH9418254.1"/>
    <property type="molecule type" value="Genomic_DNA"/>
</dbReference>
<evidence type="ECO:0000313" key="2">
    <source>
        <dbReference type="Proteomes" id="UP000887458"/>
    </source>
</evidence>
<protein>
    <submittedName>
        <fullName evidence="1">Uncharacterized protein</fullName>
    </submittedName>
</protein>
<reference evidence="1 2" key="2">
    <citation type="journal article" date="2022" name="Mol. Biol. Evol.">
        <title>Comparative Genomics Reveals Insights into the Divergent Evolution of Astigmatic Mites and Household Pest Adaptations.</title>
        <authorList>
            <person name="Xiong Q."/>
            <person name="Wan A.T."/>
            <person name="Liu X."/>
            <person name="Fung C.S."/>
            <person name="Xiao X."/>
            <person name="Malainual N."/>
            <person name="Hou J."/>
            <person name="Wang L."/>
            <person name="Wang M."/>
            <person name="Yang K.Y."/>
            <person name="Cui Y."/>
            <person name="Leung E.L."/>
            <person name="Nong W."/>
            <person name="Shin S.K."/>
            <person name="Au S.W."/>
            <person name="Jeong K.Y."/>
            <person name="Chew F.T."/>
            <person name="Hui J.H."/>
            <person name="Leung T.F."/>
            <person name="Tungtrongchitr A."/>
            <person name="Zhong N."/>
            <person name="Liu Z."/>
            <person name="Tsui S.K."/>
        </authorList>
    </citation>
    <scope>NUCLEOTIDE SEQUENCE [LARGE SCALE GENOMIC DNA]</scope>
    <source>
        <strain evidence="1">Derp</strain>
    </source>
</reference>
<organism evidence="1 2">
    <name type="scientific">Dermatophagoides pteronyssinus</name>
    <name type="common">European house dust mite</name>
    <dbReference type="NCBI Taxonomy" id="6956"/>
    <lineage>
        <taxon>Eukaryota</taxon>
        <taxon>Metazoa</taxon>
        <taxon>Ecdysozoa</taxon>
        <taxon>Arthropoda</taxon>
        <taxon>Chelicerata</taxon>
        <taxon>Arachnida</taxon>
        <taxon>Acari</taxon>
        <taxon>Acariformes</taxon>
        <taxon>Sarcoptiformes</taxon>
        <taxon>Astigmata</taxon>
        <taxon>Psoroptidia</taxon>
        <taxon>Analgoidea</taxon>
        <taxon>Pyroglyphidae</taxon>
        <taxon>Dermatophagoidinae</taxon>
        <taxon>Dermatophagoides</taxon>
    </lineage>
</organism>
<comment type="caution">
    <text evidence="1">The sequence shown here is derived from an EMBL/GenBank/DDBJ whole genome shotgun (WGS) entry which is preliminary data.</text>
</comment>
<accession>A0ABQ8J6T3</accession>
<reference evidence="1 2" key="1">
    <citation type="journal article" date="2018" name="J. Allergy Clin. Immunol.">
        <title>High-quality assembly of Dermatophagoides pteronyssinus genome and transcriptome reveals a wide range of novel allergens.</title>
        <authorList>
            <person name="Liu X.Y."/>
            <person name="Yang K.Y."/>
            <person name="Wang M.Q."/>
            <person name="Kwok J.S."/>
            <person name="Zeng X."/>
            <person name="Yang Z."/>
            <person name="Xiao X.J."/>
            <person name="Lau C.P."/>
            <person name="Li Y."/>
            <person name="Huang Z.M."/>
            <person name="Ba J.G."/>
            <person name="Yim A.K."/>
            <person name="Ouyang C.Y."/>
            <person name="Ngai S.M."/>
            <person name="Chan T.F."/>
            <person name="Leung E.L."/>
            <person name="Liu L."/>
            <person name="Liu Z.G."/>
            <person name="Tsui S.K."/>
        </authorList>
    </citation>
    <scope>NUCLEOTIDE SEQUENCE [LARGE SCALE GENOMIC DNA]</scope>
    <source>
        <strain evidence="1">Derp</strain>
    </source>
</reference>
<evidence type="ECO:0000313" key="1">
    <source>
        <dbReference type="EMBL" id="KAH9418254.1"/>
    </source>
</evidence>
<name>A0ABQ8J6T3_DERPT</name>
<gene>
    <name evidence="1" type="ORF">DERP_010808</name>
</gene>
<keyword evidence="2" id="KW-1185">Reference proteome</keyword>
<proteinExistence type="predicted"/>